<dbReference type="Pfam" id="PF16027">
    <property type="entry name" value="DUF4786"/>
    <property type="match status" value="1"/>
</dbReference>
<name>A0A0L7RCH0_9HYME</name>
<dbReference type="EMBL" id="KQ414615">
    <property type="protein sequence ID" value="KOC68519.1"/>
    <property type="molecule type" value="Genomic_DNA"/>
</dbReference>
<protein>
    <submittedName>
        <fullName evidence="1">Uncharacterized protein</fullName>
    </submittedName>
</protein>
<dbReference type="OrthoDB" id="7700260at2759"/>
<organism evidence="1 2">
    <name type="scientific">Habropoda laboriosa</name>
    <dbReference type="NCBI Taxonomy" id="597456"/>
    <lineage>
        <taxon>Eukaryota</taxon>
        <taxon>Metazoa</taxon>
        <taxon>Ecdysozoa</taxon>
        <taxon>Arthropoda</taxon>
        <taxon>Hexapoda</taxon>
        <taxon>Insecta</taxon>
        <taxon>Pterygota</taxon>
        <taxon>Neoptera</taxon>
        <taxon>Endopterygota</taxon>
        <taxon>Hymenoptera</taxon>
        <taxon>Apocrita</taxon>
        <taxon>Aculeata</taxon>
        <taxon>Apoidea</taxon>
        <taxon>Anthophila</taxon>
        <taxon>Apidae</taxon>
        <taxon>Habropoda</taxon>
    </lineage>
</organism>
<gene>
    <name evidence="1" type="ORF">WH47_06310</name>
</gene>
<keyword evidence="2" id="KW-1185">Reference proteome</keyword>
<evidence type="ECO:0000313" key="2">
    <source>
        <dbReference type="Proteomes" id="UP000053825"/>
    </source>
</evidence>
<dbReference type="Proteomes" id="UP000053825">
    <property type="component" value="Unassembled WGS sequence"/>
</dbReference>
<dbReference type="InterPro" id="IPR031983">
    <property type="entry name" value="DUF4786"/>
</dbReference>
<proteinExistence type="predicted"/>
<accession>A0A0L7RCH0</accession>
<sequence>MFVPGLGYISQPPTYSTSSLRPQIPFVRPARPKPTYQQQQQQPVNPFIKLPIDFVSNGKPTSVYQWQKKTNKKPTDSPITNLDSLSAEFVSNGKPTSIYQWQSNLKPINKNDDLVNNLDKGPYTFNGKPTSFFLLKADGTSTAHQPLRYPDYQQDNSYY</sequence>
<evidence type="ECO:0000313" key="1">
    <source>
        <dbReference type="EMBL" id="KOC68519.1"/>
    </source>
</evidence>
<reference evidence="1 2" key="1">
    <citation type="submission" date="2015-07" db="EMBL/GenBank/DDBJ databases">
        <title>The genome of Habropoda laboriosa.</title>
        <authorList>
            <person name="Pan H."/>
            <person name="Kapheim K."/>
        </authorList>
    </citation>
    <scope>NUCLEOTIDE SEQUENCE [LARGE SCALE GENOMIC DNA]</scope>
    <source>
        <strain evidence="1">0110345459</strain>
    </source>
</reference>
<dbReference type="AlphaFoldDB" id="A0A0L7RCH0"/>